<dbReference type="Proteomes" id="UP000078272">
    <property type="component" value="Unassembled WGS sequence"/>
</dbReference>
<accession>A0A175R7Q0</accession>
<dbReference type="AlphaFoldDB" id="A0A175R7Q0"/>
<dbReference type="InterPro" id="IPR011146">
    <property type="entry name" value="HIT-like"/>
</dbReference>
<keyword evidence="3" id="KW-0378">Hydrolase</keyword>
<evidence type="ECO:0000313" key="3">
    <source>
        <dbReference type="EMBL" id="KTQ95355.1"/>
    </source>
</evidence>
<dbReference type="EMBL" id="LDPZ01000023">
    <property type="protein sequence ID" value="KTQ95355.1"/>
    <property type="molecule type" value="Genomic_DNA"/>
</dbReference>
<dbReference type="GO" id="GO:0016787">
    <property type="term" value="F:hydrolase activity"/>
    <property type="evidence" value="ECO:0007669"/>
    <property type="project" value="UniProtKB-KW"/>
</dbReference>
<protein>
    <submittedName>
        <fullName evidence="3">Diadenosine tetraphosphate hydrolase</fullName>
    </submittedName>
</protein>
<evidence type="ECO:0000313" key="4">
    <source>
        <dbReference type="Proteomes" id="UP000078272"/>
    </source>
</evidence>
<feature type="domain" description="HIT" evidence="2">
    <location>
        <begin position="40"/>
        <end position="108"/>
    </location>
</feature>
<evidence type="ECO:0000256" key="1">
    <source>
        <dbReference type="PROSITE-ProRule" id="PRU00464"/>
    </source>
</evidence>
<evidence type="ECO:0000259" key="2">
    <source>
        <dbReference type="PROSITE" id="PS51084"/>
    </source>
</evidence>
<dbReference type="Pfam" id="PF01230">
    <property type="entry name" value="HIT"/>
    <property type="match status" value="1"/>
</dbReference>
<dbReference type="InterPro" id="IPR036265">
    <property type="entry name" value="HIT-like_sf"/>
</dbReference>
<dbReference type="OrthoDB" id="9799145at2"/>
<dbReference type="PATRIC" id="fig|401562.3.peg.2060"/>
<gene>
    <name evidence="3" type="ORF">NS226_12530</name>
</gene>
<dbReference type="Gene3D" id="3.30.428.10">
    <property type="entry name" value="HIT-like"/>
    <property type="match status" value="1"/>
</dbReference>
<reference evidence="3 4" key="1">
    <citation type="journal article" date="2016" name="Front. Microbiol.">
        <title>Genomic Resource of Rice Seed Associated Bacteria.</title>
        <authorList>
            <person name="Midha S."/>
            <person name="Bansal K."/>
            <person name="Sharma S."/>
            <person name="Kumar N."/>
            <person name="Patil P.P."/>
            <person name="Chaudhry V."/>
            <person name="Patil P.B."/>
        </authorList>
    </citation>
    <scope>NUCLEOTIDE SEQUENCE [LARGE SCALE GENOMIC DNA]</scope>
    <source>
        <strain evidence="3 4">NS226</strain>
    </source>
</reference>
<dbReference type="SUPFAM" id="SSF54197">
    <property type="entry name" value="HIT-like"/>
    <property type="match status" value="1"/>
</dbReference>
<name>A0A175R7Q0_9HYPH</name>
<comment type="caution">
    <text evidence="1">Lacks conserved residue(s) required for the propagation of feature annotation.</text>
</comment>
<organism evidence="3 4">
    <name type="scientific">Aureimonas ureilytica</name>
    <dbReference type="NCBI Taxonomy" id="401562"/>
    <lineage>
        <taxon>Bacteria</taxon>
        <taxon>Pseudomonadati</taxon>
        <taxon>Pseudomonadota</taxon>
        <taxon>Alphaproteobacteria</taxon>
        <taxon>Hyphomicrobiales</taxon>
        <taxon>Aurantimonadaceae</taxon>
        <taxon>Aureimonas</taxon>
    </lineage>
</organism>
<sequence>MQATTDHELDERLRADTIFIADLPLSRLLLMNDRRWPWAILVPRRAGIVELFDLAAEDRHQLDAEACDVAKAMQALTGAEKMNVATLGNIVRQFHLHVVARQKGDPNWPGPVWGFGAREPYSSDEAQSLRARLLESLS</sequence>
<dbReference type="PROSITE" id="PS51084">
    <property type="entry name" value="HIT_2"/>
    <property type="match status" value="1"/>
</dbReference>
<dbReference type="RefSeq" id="WP_058635258.1">
    <property type="nucleotide sequence ID" value="NZ_LDPZ01000023.1"/>
</dbReference>
<comment type="caution">
    <text evidence="3">The sequence shown here is derived from an EMBL/GenBank/DDBJ whole genome shotgun (WGS) entry which is preliminary data.</text>
</comment>
<dbReference type="InterPro" id="IPR026026">
    <property type="entry name" value="HIT_Hint"/>
</dbReference>
<proteinExistence type="predicted"/>
<dbReference type="PIRSF" id="PIRSF000714">
    <property type="entry name" value="HIT"/>
    <property type="match status" value="1"/>
</dbReference>
<dbReference type="STRING" id="401562.NS365_14490"/>